<keyword evidence="20" id="KW-1185">Reference proteome</keyword>
<dbReference type="GO" id="GO:0015179">
    <property type="term" value="F:L-amino acid transmembrane transporter activity"/>
    <property type="evidence" value="ECO:0007669"/>
    <property type="project" value="TreeGrafter"/>
</dbReference>
<dbReference type="PANTHER" id="PTHR11785">
    <property type="entry name" value="AMINO ACID TRANSPORTER"/>
    <property type="match status" value="1"/>
</dbReference>
<evidence type="ECO:0000256" key="2">
    <source>
        <dbReference type="ARBA" id="ARBA00009523"/>
    </source>
</evidence>
<dbReference type="OrthoDB" id="5982228at2759"/>
<evidence type="ECO:0000256" key="10">
    <source>
        <dbReference type="ARBA" id="ARBA00051323"/>
    </source>
</evidence>
<proteinExistence type="inferred from homology"/>
<evidence type="ECO:0000256" key="1">
    <source>
        <dbReference type="ARBA" id="ARBA00004424"/>
    </source>
</evidence>
<dbReference type="InterPro" id="IPR002293">
    <property type="entry name" value="AA/rel_permease1"/>
</dbReference>
<keyword evidence="5" id="KW-0597">Phosphoprotein</keyword>
<keyword evidence="7 19" id="KW-1133">Transmembrane helix</keyword>
<gene>
    <name evidence="21" type="primary">LOC116301473</name>
</gene>
<evidence type="ECO:0000256" key="8">
    <source>
        <dbReference type="ARBA" id="ARBA00023136"/>
    </source>
</evidence>
<feature type="transmembrane region" description="Helical" evidence="19">
    <location>
        <begin position="377"/>
        <end position="401"/>
    </location>
</feature>
<evidence type="ECO:0000256" key="4">
    <source>
        <dbReference type="ARBA" id="ARBA00022475"/>
    </source>
</evidence>
<evidence type="ECO:0000256" key="18">
    <source>
        <dbReference type="ARBA" id="ARBA00093193"/>
    </source>
</evidence>
<dbReference type="RefSeq" id="XP_031566401.1">
    <property type="nucleotide sequence ID" value="XM_031710541.1"/>
</dbReference>
<evidence type="ECO:0000256" key="15">
    <source>
        <dbReference type="ARBA" id="ARBA00074336"/>
    </source>
</evidence>
<keyword evidence="4" id="KW-1003">Cell membrane</keyword>
<evidence type="ECO:0000256" key="16">
    <source>
        <dbReference type="ARBA" id="ARBA00079910"/>
    </source>
</evidence>
<sequence>MSADEKNPAFESESLTINDTTKEAITLKRSLGVPGGVALLVGTIIGSGIFATPKWVVIYSGSVGLSLVVWSLCGLISLLGALCYVELGLLIPKSGGEYVYLMEAFGPLPAFLFSWVYSLLLKNGGVAILVLVFGSYVVEPFYPGCTDRQDLVQLQKLLAVIALGVVIVVNCASVKWASRLQIGLTVAKMVAIVMLILTGIVRIAQGHVSSFTNAFKGTEPRLSVIGFAFYNALFSYDGWNNINYVIEEFKNPKRNLPLSIWIAVPVVSASYVLVNVGFLTVLSGDEVMKSNAVAVTLASRLYGVMAWTIPFLVACSVFGSVNGSAFAGGRLIFAAAREGHLPQLLAMIHTKQRTPLPALLTSFIICTIMVIPDTSSIASLLNAFSLLVWFNYGVTLSALLWLRYKKKDSERPYKVFIVFPCLLILLSIYLVVASFAQSPVSSTLCFLFVLAGIPVYFVFVRYKFVPGCIDRVTLWLQKFLNVALPQTEKDLL</sequence>
<dbReference type="PIRSF" id="PIRSF006060">
    <property type="entry name" value="AA_transporter"/>
    <property type="match status" value="1"/>
</dbReference>
<dbReference type="PANTHER" id="PTHR11785:SF512">
    <property type="entry name" value="SOBREMESA, ISOFORM B"/>
    <property type="match status" value="1"/>
</dbReference>
<reference evidence="21" key="1">
    <citation type="submission" date="2025-08" db="UniProtKB">
        <authorList>
            <consortium name="RefSeq"/>
        </authorList>
    </citation>
    <scope>IDENTIFICATION</scope>
    <source>
        <tissue evidence="21">Tentacle</tissue>
    </source>
</reference>
<evidence type="ECO:0000256" key="7">
    <source>
        <dbReference type="ARBA" id="ARBA00022989"/>
    </source>
</evidence>
<keyword evidence="3" id="KW-0813">Transport</keyword>
<evidence type="ECO:0000256" key="9">
    <source>
        <dbReference type="ARBA" id="ARBA00023157"/>
    </source>
</evidence>
<evidence type="ECO:0000256" key="6">
    <source>
        <dbReference type="ARBA" id="ARBA00022692"/>
    </source>
</evidence>
<evidence type="ECO:0000256" key="3">
    <source>
        <dbReference type="ARBA" id="ARBA00022448"/>
    </source>
</evidence>
<evidence type="ECO:0000256" key="13">
    <source>
        <dbReference type="ARBA" id="ARBA00052179"/>
    </source>
</evidence>
<dbReference type="GeneID" id="116301473"/>
<dbReference type="FunCoup" id="A0A6P8IHU5">
    <property type="interactions" value="166"/>
</dbReference>
<dbReference type="Pfam" id="PF13520">
    <property type="entry name" value="AA_permease_2"/>
    <property type="match status" value="1"/>
</dbReference>
<accession>A0A6P8IHU5</accession>
<organism evidence="20 21">
    <name type="scientific">Actinia tenebrosa</name>
    <name type="common">Australian red waratah sea anemone</name>
    <dbReference type="NCBI Taxonomy" id="6105"/>
    <lineage>
        <taxon>Eukaryota</taxon>
        <taxon>Metazoa</taxon>
        <taxon>Cnidaria</taxon>
        <taxon>Anthozoa</taxon>
        <taxon>Hexacorallia</taxon>
        <taxon>Actiniaria</taxon>
        <taxon>Actiniidae</taxon>
        <taxon>Actinia</taxon>
    </lineage>
</organism>
<comment type="catalytic activity">
    <reaction evidence="12">
        <text>L-histidine(out) + L-arginine(in) = L-histidine(in) + L-arginine(out)</text>
        <dbReference type="Rhea" id="RHEA:71063"/>
        <dbReference type="ChEBI" id="CHEBI:32682"/>
        <dbReference type="ChEBI" id="CHEBI:57595"/>
    </reaction>
    <physiologicalReaction direction="left-to-right" evidence="12">
        <dbReference type="Rhea" id="RHEA:71064"/>
    </physiologicalReaction>
</comment>
<comment type="subcellular location">
    <subcellularLocation>
        <location evidence="1">Apical cell membrane</location>
        <topology evidence="1">Multi-pass membrane protein</topology>
    </subcellularLocation>
</comment>
<evidence type="ECO:0000313" key="20">
    <source>
        <dbReference type="Proteomes" id="UP000515163"/>
    </source>
</evidence>
<feature type="transmembrane region" description="Helical" evidence="19">
    <location>
        <begin position="157"/>
        <end position="176"/>
    </location>
</feature>
<evidence type="ECO:0000256" key="14">
    <source>
        <dbReference type="ARBA" id="ARBA00052732"/>
    </source>
</evidence>
<feature type="transmembrane region" description="Helical" evidence="19">
    <location>
        <begin position="441"/>
        <end position="459"/>
    </location>
</feature>
<keyword evidence="9" id="KW-1015">Disulfide bond</keyword>
<keyword evidence="8 19" id="KW-0472">Membrane</keyword>
<keyword evidence="6 19" id="KW-0812">Transmembrane</keyword>
<dbReference type="KEGG" id="aten:116301473"/>
<protein>
    <recommendedName>
        <fullName evidence="15">b(0,+)-type amino acid transporter 1</fullName>
    </recommendedName>
    <alternativeName>
        <fullName evidence="16">Glycoprotein-associated amino acid transporter b0,+AT1</fullName>
    </alternativeName>
    <alternativeName>
        <fullName evidence="17">Solute carrier family 7 member 9</fullName>
    </alternativeName>
</protein>
<dbReference type="InterPro" id="IPR050598">
    <property type="entry name" value="AminoAcid_Transporter"/>
</dbReference>
<comment type="catalytic activity">
    <reaction evidence="14">
        <text>L-leucine(out) + L-arginine(in) = L-leucine(in) + L-arginine(out)</text>
        <dbReference type="Rhea" id="RHEA:71059"/>
        <dbReference type="ChEBI" id="CHEBI:32682"/>
        <dbReference type="ChEBI" id="CHEBI:57427"/>
    </reaction>
    <physiologicalReaction direction="left-to-right" evidence="14">
        <dbReference type="Rhea" id="RHEA:71060"/>
    </physiologicalReaction>
</comment>
<feature type="transmembrane region" description="Helical" evidence="19">
    <location>
        <begin position="304"/>
        <end position="333"/>
    </location>
</feature>
<evidence type="ECO:0000256" key="11">
    <source>
        <dbReference type="ARBA" id="ARBA00051814"/>
    </source>
</evidence>
<evidence type="ECO:0000313" key="21">
    <source>
        <dbReference type="RefSeq" id="XP_031566401.1"/>
    </source>
</evidence>
<comment type="catalytic activity">
    <reaction evidence="10">
        <text>L-lysine(out) + L-arginine(in) = L-lysine(in) + L-arginine(out)</text>
        <dbReference type="Rhea" id="RHEA:70827"/>
        <dbReference type="ChEBI" id="CHEBI:32551"/>
        <dbReference type="ChEBI" id="CHEBI:32682"/>
    </reaction>
    <physiologicalReaction direction="left-to-right" evidence="10">
        <dbReference type="Rhea" id="RHEA:70828"/>
    </physiologicalReaction>
</comment>
<feature type="transmembrane region" description="Helical" evidence="19">
    <location>
        <begin position="182"/>
        <end position="201"/>
    </location>
</feature>
<feature type="transmembrane region" description="Helical" evidence="19">
    <location>
        <begin position="63"/>
        <end position="87"/>
    </location>
</feature>
<feature type="transmembrane region" description="Helical" evidence="19">
    <location>
        <begin position="31"/>
        <end position="51"/>
    </location>
</feature>
<dbReference type="Gene3D" id="1.20.1740.10">
    <property type="entry name" value="Amino acid/polyamine transporter I"/>
    <property type="match status" value="1"/>
</dbReference>
<comment type="similarity">
    <text evidence="2">Belongs to the amino acid-polyamine-organocation (APC) superfamily.</text>
</comment>
<comment type="catalytic activity">
    <reaction evidence="11">
        <text>L-cystine(out) + L-arginine(in) = L-cystine(in) + L-arginine(out)</text>
        <dbReference type="Rhea" id="RHEA:71075"/>
        <dbReference type="ChEBI" id="CHEBI:32682"/>
        <dbReference type="ChEBI" id="CHEBI:35491"/>
    </reaction>
    <physiologicalReaction direction="left-to-right" evidence="11">
        <dbReference type="Rhea" id="RHEA:71076"/>
    </physiologicalReaction>
</comment>
<evidence type="ECO:0000256" key="17">
    <source>
        <dbReference type="ARBA" id="ARBA00083296"/>
    </source>
</evidence>
<comment type="catalytic activity">
    <reaction evidence="13">
        <text>L-cysteine(out) + L-arginine(in) = L-cysteine(in) + L-arginine(out)</text>
        <dbReference type="Rhea" id="RHEA:71071"/>
        <dbReference type="ChEBI" id="CHEBI:32682"/>
        <dbReference type="ChEBI" id="CHEBI:35235"/>
    </reaction>
    <physiologicalReaction direction="left-to-right" evidence="13">
        <dbReference type="Rhea" id="RHEA:71072"/>
    </physiologicalReaction>
</comment>
<evidence type="ECO:0000256" key="12">
    <source>
        <dbReference type="ARBA" id="ARBA00051835"/>
    </source>
</evidence>
<name>A0A6P8IHU5_ACTTE</name>
<dbReference type="GO" id="GO:0016324">
    <property type="term" value="C:apical plasma membrane"/>
    <property type="evidence" value="ECO:0007669"/>
    <property type="project" value="UniProtKB-SubCell"/>
</dbReference>
<feature type="transmembrane region" description="Helical" evidence="19">
    <location>
        <begin position="260"/>
        <end position="284"/>
    </location>
</feature>
<feature type="transmembrane region" description="Helical" evidence="19">
    <location>
        <begin position="413"/>
        <end position="435"/>
    </location>
</feature>
<dbReference type="AlphaFoldDB" id="A0A6P8IHU5"/>
<dbReference type="InParanoid" id="A0A6P8IHU5"/>
<evidence type="ECO:0000256" key="5">
    <source>
        <dbReference type="ARBA" id="ARBA00022553"/>
    </source>
</evidence>
<dbReference type="FunFam" id="1.20.1740.10:FF:000015">
    <property type="entry name" value="B(0,+)-type amino acid transporter 1"/>
    <property type="match status" value="1"/>
</dbReference>
<evidence type="ECO:0000256" key="19">
    <source>
        <dbReference type="SAM" id="Phobius"/>
    </source>
</evidence>
<comment type="catalytic activity">
    <reaction evidence="18">
        <text>L-phenylalanine(out) + L-arginine(in) = L-phenylalanine(in) + L-arginine(out)</text>
        <dbReference type="Rhea" id="RHEA:71067"/>
        <dbReference type="ChEBI" id="CHEBI:32682"/>
        <dbReference type="ChEBI" id="CHEBI:58095"/>
    </reaction>
    <physiologicalReaction direction="left-to-right" evidence="18">
        <dbReference type="Rhea" id="RHEA:71068"/>
    </physiologicalReaction>
</comment>
<dbReference type="Proteomes" id="UP000515163">
    <property type="component" value="Unplaced"/>
</dbReference>
<feature type="transmembrane region" description="Helical" evidence="19">
    <location>
        <begin position="354"/>
        <end position="371"/>
    </location>
</feature>